<evidence type="ECO:0000256" key="1">
    <source>
        <dbReference type="SAM" id="MobiDB-lite"/>
    </source>
</evidence>
<reference evidence="3" key="1">
    <citation type="submission" date="2018-12" db="EMBL/GenBank/DDBJ databases">
        <title>Tengunoibacter tsumagoiensis gen. nov., sp. nov., Dictyobacter kobayashii sp. nov., D. alpinus sp. nov., and D. joshuensis sp. nov. and description of Dictyobacteraceae fam. nov. within the order Ktedonobacterales isolated from Tengu-no-mugimeshi.</title>
        <authorList>
            <person name="Wang C.M."/>
            <person name="Zheng Y."/>
            <person name="Sakai Y."/>
            <person name="Toyoda A."/>
            <person name="Minakuchi Y."/>
            <person name="Abe K."/>
            <person name="Yokota A."/>
            <person name="Yabe S."/>
        </authorList>
    </citation>
    <scope>NUCLEOTIDE SEQUENCE [LARGE SCALE GENOMIC DNA]</scope>
    <source>
        <strain evidence="3">Uno3</strain>
    </source>
</reference>
<proteinExistence type="predicted"/>
<name>A0A401ZWR7_9CHLR</name>
<gene>
    <name evidence="2" type="ORF">KTT_12180</name>
</gene>
<evidence type="ECO:0000313" key="2">
    <source>
        <dbReference type="EMBL" id="GCE11359.1"/>
    </source>
</evidence>
<organism evidence="2 3">
    <name type="scientific">Tengunoibacter tsumagoiensis</name>
    <dbReference type="NCBI Taxonomy" id="2014871"/>
    <lineage>
        <taxon>Bacteria</taxon>
        <taxon>Bacillati</taxon>
        <taxon>Chloroflexota</taxon>
        <taxon>Ktedonobacteria</taxon>
        <taxon>Ktedonobacterales</taxon>
        <taxon>Dictyobacteraceae</taxon>
        <taxon>Tengunoibacter</taxon>
    </lineage>
</organism>
<protein>
    <submittedName>
        <fullName evidence="2">Uncharacterized protein</fullName>
    </submittedName>
</protein>
<evidence type="ECO:0000313" key="3">
    <source>
        <dbReference type="Proteomes" id="UP000287352"/>
    </source>
</evidence>
<feature type="compositionally biased region" description="Basic and acidic residues" evidence="1">
    <location>
        <begin position="18"/>
        <end position="31"/>
    </location>
</feature>
<accession>A0A401ZWR7</accession>
<dbReference type="AlphaFoldDB" id="A0A401ZWR7"/>
<sequence length="64" mass="7113">MDAGGPAATAGWNATSQELRRKEIQSDHTEEGASQTETAWPSFFYFWGKDLMALTNRFQASGRT</sequence>
<dbReference type="EMBL" id="BIFR01000001">
    <property type="protein sequence ID" value="GCE11359.1"/>
    <property type="molecule type" value="Genomic_DNA"/>
</dbReference>
<feature type="region of interest" description="Disordered" evidence="1">
    <location>
        <begin position="1"/>
        <end position="36"/>
    </location>
</feature>
<dbReference type="Proteomes" id="UP000287352">
    <property type="component" value="Unassembled WGS sequence"/>
</dbReference>
<comment type="caution">
    <text evidence="2">The sequence shown here is derived from an EMBL/GenBank/DDBJ whole genome shotgun (WGS) entry which is preliminary data.</text>
</comment>
<keyword evidence="3" id="KW-1185">Reference proteome</keyword>